<name>M4C4X3_HYAAE</name>
<dbReference type="InParanoid" id="M4C4X3"/>
<reference evidence="1" key="2">
    <citation type="submission" date="2015-06" db="UniProtKB">
        <authorList>
            <consortium name="EnsemblProtists"/>
        </authorList>
    </citation>
    <scope>IDENTIFICATION</scope>
    <source>
        <strain evidence="1">Emoy2</strain>
    </source>
</reference>
<dbReference type="HOGENOM" id="CLU_077037_0_0_1"/>
<dbReference type="OMA" id="VDTHRPW"/>
<reference evidence="2" key="1">
    <citation type="journal article" date="2010" name="Science">
        <title>Signatures of adaptation to obligate biotrophy in the Hyaloperonospora arabidopsidis genome.</title>
        <authorList>
            <person name="Baxter L."/>
            <person name="Tripathy S."/>
            <person name="Ishaque N."/>
            <person name="Boot N."/>
            <person name="Cabral A."/>
            <person name="Kemen E."/>
            <person name="Thines M."/>
            <person name="Ah-Fong A."/>
            <person name="Anderson R."/>
            <person name="Badejoko W."/>
            <person name="Bittner-Eddy P."/>
            <person name="Boore J.L."/>
            <person name="Chibucos M.C."/>
            <person name="Coates M."/>
            <person name="Dehal P."/>
            <person name="Delehaunty K."/>
            <person name="Dong S."/>
            <person name="Downton P."/>
            <person name="Dumas B."/>
            <person name="Fabro G."/>
            <person name="Fronick C."/>
            <person name="Fuerstenberg S.I."/>
            <person name="Fulton L."/>
            <person name="Gaulin E."/>
            <person name="Govers F."/>
            <person name="Hughes L."/>
            <person name="Humphray S."/>
            <person name="Jiang R.H."/>
            <person name="Judelson H."/>
            <person name="Kamoun S."/>
            <person name="Kyung K."/>
            <person name="Meijer H."/>
            <person name="Minx P."/>
            <person name="Morris P."/>
            <person name="Nelson J."/>
            <person name="Phuntumart V."/>
            <person name="Qutob D."/>
            <person name="Rehmany A."/>
            <person name="Rougon-Cardoso A."/>
            <person name="Ryden P."/>
            <person name="Torto-Alalibo T."/>
            <person name="Studholme D."/>
            <person name="Wang Y."/>
            <person name="Win J."/>
            <person name="Wood J."/>
            <person name="Clifton S.W."/>
            <person name="Rogers J."/>
            <person name="Van den Ackerveken G."/>
            <person name="Jones J.D."/>
            <person name="McDowell J.M."/>
            <person name="Beynon J."/>
            <person name="Tyler B.M."/>
        </authorList>
    </citation>
    <scope>NUCLEOTIDE SEQUENCE [LARGE SCALE GENOMIC DNA]</scope>
    <source>
        <strain evidence="2">Emoy2</strain>
    </source>
</reference>
<dbReference type="Proteomes" id="UP000011713">
    <property type="component" value="Unassembled WGS sequence"/>
</dbReference>
<dbReference type="AlphaFoldDB" id="M4C4X3"/>
<proteinExistence type="predicted"/>
<evidence type="ECO:0000313" key="1">
    <source>
        <dbReference type="EnsemblProtists" id="HpaP814143"/>
    </source>
</evidence>
<dbReference type="VEuPathDB" id="FungiDB:HpaG814143"/>
<dbReference type="EnsemblProtists" id="HpaT814143">
    <property type="protein sequence ID" value="HpaP814143"/>
    <property type="gene ID" value="HpaG814143"/>
</dbReference>
<organism evidence="1 2">
    <name type="scientific">Hyaloperonospora arabidopsidis (strain Emoy2)</name>
    <name type="common">Downy mildew agent</name>
    <name type="synonym">Peronospora arabidopsidis</name>
    <dbReference type="NCBI Taxonomy" id="559515"/>
    <lineage>
        <taxon>Eukaryota</taxon>
        <taxon>Sar</taxon>
        <taxon>Stramenopiles</taxon>
        <taxon>Oomycota</taxon>
        <taxon>Peronosporomycetes</taxon>
        <taxon>Peronosporales</taxon>
        <taxon>Peronosporaceae</taxon>
        <taxon>Hyaloperonospora</taxon>
    </lineage>
</organism>
<dbReference type="EMBL" id="JH598267">
    <property type="status" value="NOT_ANNOTATED_CDS"/>
    <property type="molecule type" value="Genomic_DNA"/>
</dbReference>
<keyword evidence="2" id="KW-1185">Reference proteome</keyword>
<evidence type="ECO:0000313" key="2">
    <source>
        <dbReference type="Proteomes" id="UP000011713"/>
    </source>
</evidence>
<accession>M4C4X3</accession>
<sequence>MPRAGILSIKVHRLEAASIENHSIAKPHAVRFAVESSSCVSNFSKLDTAIEELLRLSIPEATPDAKLTMTIVQKTKKKKKPLVTTEQRLSEFLQTDLERRMTFTFGPTAAPKTMILYFCVNWEPQDTALVVVEAHRPWFMRALYYYDTSKRVYGYTTSFGLIVPFARFGEQTANSVLTTVSGKTLVDIDTAWVNPSLETFDDLVDAGVSTVLTRLYSGQQYALKTKDEALEAASNVAMKTSETVGKVKDFATDKVVSVSLSTYDMVKGFTVSVLSHVPVLGSRLAT</sequence>
<evidence type="ECO:0008006" key="3">
    <source>
        <dbReference type="Google" id="ProtNLM"/>
    </source>
</evidence>
<protein>
    <recommendedName>
        <fullName evidence="3">Senescence domain-containing protein</fullName>
    </recommendedName>
</protein>
<dbReference type="eggNOG" id="ENOG502S6U2">
    <property type="taxonomic scope" value="Eukaryota"/>
</dbReference>